<keyword evidence="10" id="KW-0378">Hydrolase</keyword>
<keyword evidence="13" id="KW-0119">Carbohydrate metabolism</keyword>
<dbReference type="SUPFAM" id="SSF51445">
    <property type="entry name" value="(Trans)glycosidases"/>
    <property type="match status" value="1"/>
</dbReference>
<dbReference type="AlphaFoldDB" id="A0A9W8LFL2"/>
<evidence type="ECO:0000256" key="2">
    <source>
        <dbReference type="ARBA" id="ARBA00004191"/>
    </source>
</evidence>
<keyword evidence="7" id="KW-0134">Cell wall</keyword>
<dbReference type="Proteomes" id="UP001140172">
    <property type="component" value="Unassembled WGS sequence"/>
</dbReference>
<keyword evidence="21" id="KW-1185">Reference proteome</keyword>
<evidence type="ECO:0000256" key="3">
    <source>
        <dbReference type="ARBA" id="ARBA00004401"/>
    </source>
</evidence>
<comment type="catalytic activity">
    <reaction evidence="1">
        <text>Hydrolysis of (1-&gt;3)-beta-D-glucosidic linkages in (1-&gt;3)-beta-D-glucans.</text>
        <dbReference type="EC" id="3.2.1.39"/>
    </reaction>
</comment>
<keyword evidence="12" id="KW-0325">Glycoprotein</keyword>
<proteinExistence type="inferred from homology"/>
<evidence type="ECO:0000256" key="12">
    <source>
        <dbReference type="ARBA" id="ARBA00023180"/>
    </source>
</evidence>
<keyword evidence="9" id="KW-0732">Signal</keyword>
<dbReference type="OrthoDB" id="77201at2759"/>
<keyword evidence="11" id="KW-0472">Membrane</keyword>
<dbReference type="Pfam" id="PF00332">
    <property type="entry name" value="Glyco_hydro_17"/>
    <property type="match status" value="1"/>
</dbReference>
<evidence type="ECO:0000256" key="9">
    <source>
        <dbReference type="ARBA" id="ARBA00022729"/>
    </source>
</evidence>
<accession>A0A9W8LFL2</accession>
<dbReference type="InterPro" id="IPR000490">
    <property type="entry name" value="Glyco_hydro_17"/>
</dbReference>
<dbReference type="GO" id="GO:0000272">
    <property type="term" value="P:polysaccharide catabolic process"/>
    <property type="evidence" value="ECO:0007669"/>
    <property type="project" value="UniProtKB-KW"/>
</dbReference>
<evidence type="ECO:0000256" key="6">
    <source>
        <dbReference type="ARBA" id="ARBA00022475"/>
    </source>
</evidence>
<evidence type="ECO:0000256" key="8">
    <source>
        <dbReference type="ARBA" id="ARBA00022525"/>
    </source>
</evidence>
<keyword evidence="6" id="KW-1003">Cell membrane</keyword>
<dbReference type="EMBL" id="JANBUM010000436">
    <property type="protein sequence ID" value="KAJ2777167.1"/>
    <property type="molecule type" value="Genomic_DNA"/>
</dbReference>
<evidence type="ECO:0000256" key="10">
    <source>
        <dbReference type="ARBA" id="ARBA00022801"/>
    </source>
</evidence>
<dbReference type="GO" id="GO:0009277">
    <property type="term" value="C:fungal-type cell wall"/>
    <property type="evidence" value="ECO:0007669"/>
    <property type="project" value="TreeGrafter"/>
</dbReference>
<keyword evidence="14" id="KW-0961">Cell wall biogenesis/degradation</keyword>
<organism evidence="20 21">
    <name type="scientific">Coemansia interrupta</name>
    <dbReference type="NCBI Taxonomy" id="1126814"/>
    <lineage>
        <taxon>Eukaryota</taxon>
        <taxon>Fungi</taxon>
        <taxon>Fungi incertae sedis</taxon>
        <taxon>Zoopagomycota</taxon>
        <taxon>Kickxellomycotina</taxon>
        <taxon>Kickxellomycetes</taxon>
        <taxon>Kickxellales</taxon>
        <taxon>Kickxellaceae</taxon>
        <taxon>Coemansia</taxon>
    </lineage>
</organism>
<evidence type="ECO:0000256" key="15">
    <source>
        <dbReference type="ARBA" id="ARBA00023326"/>
    </source>
</evidence>
<dbReference type="PANTHER" id="PTHR16631">
    <property type="entry name" value="GLUCAN 1,3-BETA-GLUCOSIDASE"/>
    <property type="match status" value="1"/>
</dbReference>
<dbReference type="EC" id="3.2.1.39" evidence="5"/>
<evidence type="ECO:0000313" key="21">
    <source>
        <dbReference type="Proteomes" id="UP001140172"/>
    </source>
</evidence>
<evidence type="ECO:0000256" key="11">
    <source>
        <dbReference type="ARBA" id="ARBA00023136"/>
    </source>
</evidence>
<comment type="subcellular location">
    <subcellularLocation>
        <location evidence="3">Cell membrane</location>
        <topology evidence="3">Single-pass type II membrane protein</topology>
    </subcellularLocation>
    <subcellularLocation>
        <location evidence="2">Secreted</location>
        <location evidence="2">Cell wall</location>
    </subcellularLocation>
</comment>
<evidence type="ECO:0000256" key="4">
    <source>
        <dbReference type="ARBA" id="ARBA00008773"/>
    </source>
</evidence>
<evidence type="ECO:0000313" key="20">
    <source>
        <dbReference type="EMBL" id="KAJ2777167.1"/>
    </source>
</evidence>
<dbReference type="InterPro" id="IPR017853">
    <property type="entry name" value="GH"/>
</dbReference>
<protein>
    <recommendedName>
        <fullName evidence="5">glucan endo-1,3-beta-D-glucosidase</fullName>
        <ecNumber evidence="5">3.2.1.39</ecNumber>
    </recommendedName>
    <alternativeName>
        <fullName evidence="18">Endo-1,3-beta-glucanase btgC</fullName>
    </alternativeName>
    <alternativeName>
        <fullName evidence="17">Laminarinase btgC</fullName>
    </alternativeName>
</protein>
<dbReference type="InterPro" id="IPR050732">
    <property type="entry name" value="Beta-glucan_modifiers"/>
</dbReference>
<evidence type="ECO:0000256" key="19">
    <source>
        <dbReference type="RuleBase" id="RU004335"/>
    </source>
</evidence>
<dbReference type="GO" id="GO:0042973">
    <property type="term" value="F:glucan endo-1,3-beta-D-glucosidase activity"/>
    <property type="evidence" value="ECO:0007669"/>
    <property type="project" value="UniProtKB-EC"/>
</dbReference>
<evidence type="ECO:0000256" key="17">
    <source>
        <dbReference type="ARBA" id="ARBA00042373"/>
    </source>
</evidence>
<dbReference type="PANTHER" id="PTHR16631:SF17">
    <property type="entry name" value="GLUCAN ENDO-1,3-BETA-GLUCOSIDASE BTGC"/>
    <property type="match status" value="1"/>
</dbReference>
<dbReference type="GO" id="GO:0009986">
    <property type="term" value="C:cell surface"/>
    <property type="evidence" value="ECO:0007669"/>
    <property type="project" value="TreeGrafter"/>
</dbReference>
<evidence type="ECO:0000256" key="14">
    <source>
        <dbReference type="ARBA" id="ARBA00023316"/>
    </source>
</evidence>
<evidence type="ECO:0000256" key="18">
    <source>
        <dbReference type="ARBA" id="ARBA00043078"/>
    </source>
</evidence>
<dbReference type="Gene3D" id="3.20.20.80">
    <property type="entry name" value="Glycosidases"/>
    <property type="match status" value="2"/>
</dbReference>
<dbReference type="GO" id="GO:0005886">
    <property type="term" value="C:plasma membrane"/>
    <property type="evidence" value="ECO:0007669"/>
    <property type="project" value="UniProtKB-SubCell"/>
</dbReference>
<gene>
    <name evidence="20" type="ORF">GGI15_004591</name>
</gene>
<dbReference type="GO" id="GO:0005576">
    <property type="term" value="C:extracellular region"/>
    <property type="evidence" value="ECO:0007669"/>
    <property type="project" value="TreeGrafter"/>
</dbReference>
<comment type="caution">
    <text evidence="20">The sequence shown here is derived from an EMBL/GenBank/DDBJ whole genome shotgun (WGS) entry which is preliminary data.</text>
</comment>
<evidence type="ECO:0000256" key="13">
    <source>
        <dbReference type="ARBA" id="ARBA00023277"/>
    </source>
</evidence>
<keyword evidence="8" id="KW-0964">Secreted</keyword>
<dbReference type="GO" id="GO:0071555">
    <property type="term" value="P:cell wall organization"/>
    <property type="evidence" value="ECO:0007669"/>
    <property type="project" value="UniProtKB-KW"/>
</dbReference>
<name>A0A9W8LFL2_9FUNG</name>
<comment type="function">
    <text evidence="16">Glucanases play a role in cell expansion during growth, in cell-cell fusion during mating, and in spore release during sporulation. This enzyme may be involved in beta-glucan degradation. Active on laminarin and lichenan.</text>
</comment>
<feature type="non-terminal residue" evidence="20">
    <location>
        <position position="1"/>
    </location>
</feature>
<evidence type="ECO:0000256" key="7">
    <source>
        <dbReference type="ARBA" id="ARBA00022512"/>
    </source>
</evidence>
<reference evidence="20" key="1">
    <citation type="submission" date="2022-07" db="EMBL/GenBank/DDBJ databases">
        <title>Phylogenomic reconstructions and comparative analyses of Kickxellomycotina fungi.</title>
        <authorList>
            <person name="Reynolds N.K."/>
            <person name="Stajich J.E."/>
            <person name="Barry K."/>
            <person name="Grigoriev I.V."/>
            <person name="Crous P."/>
            <person name="Smith M.E."/>
        </authorList>
    </citation>
    <scope>NUCLEOTIDE SEQUENCE</scope>
    <source>
        <strain evidence="20">BCRC 34489</strain>
    </source>
</reference>
<evidence type="ECO:0000256" key="16">
    <source>
        <dbReference type="ARBA" id="ARBA00037649"/>
    </source>
</evidence>
<sequence length="289" mass="30374">SSGSNNSGSSSGGSGSLWGLTYSPYNTDGSCPDVGTVAGQLAKVAAVTSNIRLYSTDCSQLSNALQAITSNNLNLNIHAGIWISNGDSRMQSDLNDFVSAAKQYGTGLIKGVSVGNEDISKGMSESTLIGYINQVRARLQAEGLGNIPVYTTEQDAKFTSGMAAASDLVQINVYSIFDGSFTNMDASVQSVIQRANNVRSNVAGGKQVRFGETGWSSAGSTGPSPLTLANEILFAQKIKCAAKSAGLDYFYFEAKDAQWKQGESASEQSFGIFNSGFTPKFDFSALNIC</sequence>
<evidence type="ECO:0000256" key="5">
    <source>
        <dbReference type="ARBA" id="ARBA00012780"/>
    </source>
</evidence>
<keyword evidence="15" id="KW-0624">Polysaccharide degradation</keyword>
<comment type="similarity">
    <text evidence="4 19">Belongs to the glycosyl hydrolase 17 family.</text>
</comment>
<evidence type="ECO:0000256" key="1">
    <source>
        <dbReference type="ARBA" id="ARBA00000382"/>
    </source>
</evidence>